<evidence type="ECO:0000313" key="3">
    <source>
        <dbReference type="RefSeq" id="XP_017985391.1"/>
    </source>
</evidence>
<proteinExistence type="predicted"/>
<sequence>MEEADKSIGVDGESSSRVSAASPSWLFASRQRFNIELRPGETTIVSWKRLVKDAQNTSPPSTTRKTEDSLDECLQDDKSTIKQNGLLVNSVECINKPELSVAQQSRKRSKNMAKAQGEKVDDYVPSKHAKVELGRLNFAATDALPEEQSSAFLQNLAANSEQDQKLHNLLSSPVRSSIKKPADIGTASENSSYTGISNNDASISPLNLKDAGKCRSVAIHSRDIGNNSNSGATHQKHLEKHSCKQLESPVRKLMTDIDEVGIPTKVEQRETRGSCGELPDLNLPVYPVQPEKSLSVHSKDVSNLRPKGTMLERAIRELEKVVAESRLATMDVQDVDASAAAIKRRLPREVKQKLAKVARLAQSSQGRISEELINRLMNILGHSVQLRTLKRNLREMVLLGLSAKREKADRFRQIKMEVTEMIKLQLSELWPNGIMDNHGIKTAIRRAKERRRALCDNDKVREKDRRKKPAQKLEVGVRGEASSISQLQAVQEKQTSEPSSHVLALPCRMISCTETMDEHLAAPLEISSISLKGSSMDISKQEEIEKMTIPMLKEQTKQQQRELENRVKKLSLKPEKESRKSHKRAIGHPDTAKYELAAPPSCGRPL</sequence>
<gene>
    <name evidence="3" type="primary">LOC18611913</name>
</gene>
<dbReference type="GeneID" id="18611913"/>
<accession>A0AB32X3U9</accession>
<feature type="compositionally biased region" description="Basic and acidic residues" evidence="1">
    <location>
        <begin position="555"/>
        <end position="578"/>
    </location>
</feature>
<protein>
    <submittedName>
        <fullName evidence="3">Uncharacterized protein LOC18611913 isoform X2</fullName>
    </submittedName>
</protein>
<feature type="region of interest" description="Disordered" evidence="1">
    <location>
        <begin position="555"/>
        <end position="606"/>
    </location>
</feature>
<dbReference type="Proteomes" id="UP000694886">
    <property type="component" value="Chromosome 1"/>
</dbReference>
<dbReference type="AlphaFoldDB" id="A0AB32X3U9"/>
<reference evidence="2" key="1">
    <citation type="journal article" date="1997" name="Nucleic Acids Res.">
        <title>tRNAscan-SE: a program for improved detection of transfer RNA genes in genomic sequence.</title>
        <authorList>
            <person name="Lowe T.M."/>
            <person name="Eddy S.R."/>
        </authorList>
    </citation>
    <scope>NUCLEOTIDE SEQUENCE [LARGE SCALE GENOMIC DNA]</scope>
    <source>
        <strain evidence="2">r\B97-61/B2</strain>
    </source>
</reference>
<dbReference type="Gramene" id="Tc01v2_t011670.2">
    <property type="protein sequence ID" value="Tc01v2_p011670.2"/>
    <property type="gene ID" value="Tc01v2_g011670"/>
</dbReference>
<feature type="region of interest" description="Disordered" evidence="1">
    <location>
        <begin position="171"/>
        <end position="204"/>
    </location>
</feature>
<feature type="compositionally biased region" description="Polar residues" evidence="1">
    <location>
        <begin position="187"/>
        <end position="204"/>
    </location>
</feature>
<name>A0AB32X3U9_THECC</name>
<dbReference type="RefSeq" id="XP_017985391.1">
    <property type="nucleotide sequence ID" value="XM_018129902.1"/>
</dbReference>
<dbReference type="PANTHER" id="PTHR21669:SF29">
    <property type="entry name" value="WOUND-RESPONSIVE FAMILY PROTEIN ISOFORM 1"/>
    <property type="match status" value="1"/>
</dbReference>
<feature type="region of interest" description="Disordered" evidence="1">
    <location>
        <begin position="1"/>
        <end position="21"/>
    </location>
</feature>
<organism evidence="2 3">
    <name type="scientific">Theobroma cacao</name>
    <name type="common">Cacao</name>
    <name type="synonym">Cocoa</name>
    <dbReference type="NCBI Taxonomy" id="3641"/>
    <lineage>
        <taxon>Eukaryota</taxon>
        <taxon>Viridiplantae</taxon>
        <taxon>Streptophyta</taxon>
        <taxon>Embryophyta</taxon>
        <taxon>Tracheophyta</taxon>
        <taxon>Spermatophyta</taxon>
        <taxon>Magnoliopsida</taxon>
        <taxon>eudicotyledons</taxon>
        <taxon>Gunneridae</taxon>
        <taxon>Pentapetalae</taxon>
        <taxon>rosids</taxon>
        <taxon>malvids</taxon>
        <taxon>Malvales</taxon>
        <taxon>Malvaceae</taxon>
        <taxon>Byttnerioideae</taxon>
        <taxon>Theobroma</taxon>
    </lineage>
</organism>
<evidence type="ECO:0000256" key="1">
    <source>
        <dbReference type="SAM" id="MobiDB-lite"/>
    </source>
</evidence>
<reference evidence="3" key="2">
    <citation type="submission" date="2025-08" db="UniProtKB">
        <authorList>
            <consortium name="RefSeq"/>
        </authorList>
    </citation>
    <scope>IDENTIFICATION</scope>
</reference>
<dbReference type="PANTHER" id="PTHR21669">
    <property type="entry name" value="CAPZ-INTERACTING PROTEIN AND RELATED PROTEINS"/>
    <property type="match status" value="1"/>
</dbReference>
<evidence type="ECO:0000313" key="2">
    <source>
        <dbReference type="Proteomes" id="UP000694886"/>
    </source>
</evidence>